<accession>A0ABT9P7I2</accession>
<name>A0ABT9P7I2_9ACTN</name>
<dbReference type="RefSeq" id="WP_307246048.1">
    <property type="nucleotide sequence ID" value="NZ_JAUSQZ010000001.1"/>
</dbReference>
<dbReference type="InterPro" id="IPR050631">
    <property type="entry name" value="PheA/TfdB_FAD_monoxygenase"/>
</dbReference>
<keyword evidence="4" id="KW-1185">Reference proteome</keyword>
<dbReference type="Gene3D" id="3.30.70.2450">
    <property type="match status" value="1"/>
</dbReference>
<dbReference type="SUPFAM" id="SSF51905">
    <property type="entry name" value="FAD/NAD(P)-binding domain"/>
    <property type="match status" value="1"/>
</dbReference>
<dbReference type="PRINTS" id="PR00420">
    <property type="entry name" value="RNGMNOXGNASE"/>
</dbReference>
<dbReference type="EC" id="1.14.13.127" evidence="3"/>
<dbReference type="NCBIfam" id="NF004829">
    <property type="entry name" value="PRK06183.1-3"/>
    <property type="match status" value="1"/>
</dbReference>
<protein>
    <submittedName>
        <fullName evidence="3">3-(3-hydroxy-phenyl)propionate hydroxylase</fullName>
        <ecNumber evidence="3">1.14.13.127</ecNumber>
    </submittedName>
</protein>
<dbReference type="InterPro" id="IPR002938">
    <property type="entry name" value="FAD-bd"/>
</dbReference>
<evidence type="ECO:0000313" key="3">
    <source>
        <dbReference type="EMBL" id="MDP9828652.1"/>
    </source>
</evidence>
<dbReference type="Gene3D" id="3.50.50.60">
    <property type="entry name" value="FAD/NAD(P)-binding domain"/>
    <property type="match status" value="1"/>
</dbReference>
<dbReference type="EMBL" id="JAUSQZ010000001">
    <property type="protein sequence ID" value="MDP9828652.1"/>
    <property type="molecule type" value="Genomic_DNA"/>
</dbReference>
<evidence type="ECO:0000256" key="1">
    <source>
        <dbReference type="ARBA" id="ARBA00023002"/>
    </source>
</evidence>
<dbReference type="Pfam" id="PF01494">
    <property type="entry name" value="FAD_binding_3"/>
    <property type="match status" value="1"/>
</dbReference>
<proteinExistence type="predicted"/>
<feature type="domain" description="FAD-binding" evidence="2">
    <location>
        <begin position="2"/>
        <end position="330"/>
    </location>
</feature>
<keyword evidence="1 3" id="KW-0560">Oxidoreductase</keyword>
<dbReference type="PANTHER" id="PTHR43476">
    <property type="entry name" value="3-(3-HYDROXY-PHENYL)PROPIONATE/3-HYDROXYCINNAMIC ACID HYDROXYLASE"/>
    <property type="match status" value="1"/>
</dbReference>
<dbReference type="InterPro" id="IPR036188">
    <property type="entry name" value="FAD/NAD-bd_sf"/>
</dbReference>
<evidence type="ECO:0000259" key="2">
    <source>
        <dbReference type="Pfam" id="PF01494"/>
    </source>
</evidence>
<dbReference type="Gene3D" id="3.40.30.120">
    <property type="match status" value="1"/>
</dbReference>
<dbReference type="Proteomes" id="UP001235712">
    <property type="component" value="Unassembled WGS sequence"/>
</dbReference>
<sequence>MIVVVGAGPVGMVTALLLARQGQPCLVLERRPEPYPLPRAVHLDDECARILQSASVATGFARISRPAAGLRLLDARHRPLAEFRRSRLVGVHGHPQASLFDQPALESLLAEAVSREPLISVRRGREVTGVDASGRVLVDGRVLTVDAVVGCDGASSVVRRALGARWRTLARDQTWFVADLAGRAPTREWDGVEQICDPARPATYLRVGEDRLRWEFRLRPGESAAEMTERLGELVDPWTGDGVGERQVLRTATYTFRAAVASHWRRGRVLLAGDAAHLTPPFIGQGLGAGLRDAANLTWKLARVLRGEAGDDLLDTYAAERVPHVTAQIRLSALAGALMASPATRLLRPVGRSAFVREKILAGTSPPLRSGALTPWFPRGTPIGAHVPQAHGGDDLLGPGFALLTRGDPPAAGLHRRAARLGARVIRTEAPGLDVVHRWMTTQATHAVLVRPDRVVIATEPPRAQARDLGVLWRV</sequence>
<reference evidence="3 4" key="1">
    <citation type="submission" date="2023-07" db="EMBL/GenBank/DDBJ databases">
        <title>Sequencing the genomes of 1000 actinobacteria strains.</title>
        <authorList>
            <person name="Klenk H.-P."/>
        </authorList>
    </citation>
    <scope>NUCLEOTIDE SEQUENCE [LARGE SCALE GENOMIC DNA]</scope>
    <source>
        <strain evidence="3 4">DSM 44388</strain>
    </source>
</reference>
<gene>
    <name evidence="3" type="ORF">J2S57_004401</name>
</gene>
<organism evidence="3 4">
    <name type="scientific">Kineosporia succinea</name>
    <dbReference type="NCBI Taxonomy" id="84632"/>
    <lineage>
        <taxon>Bacteria</taxon>
        <taxon>Bacillati</taxon>
        <taxon>Actinomycetota</taxon>
        <taxon>Actinomycetes</taxon>
        <taxon>Kineosporiales</taxon>
        <taxon>Kineosporiaceae</taxon>
        <taxon>Kineosporia</taxon>
    </lineage>
</organism>
<dbReference type="GO" id="GO:0008688">
    <property type="term" value="F:3-(3-hydroxyphenyl)propionate hydroxylase activity"/>
    <property type="evidence" value="ECO:0007669"/>
    <property type="project" value="UniProtKB-EC"/>
</dbReference>
<evidence type="ECO:0000313" key="4">
    <source>
        <dbReference type="Proteomes" id="UP001235712"/>
    </source>
</evidence>
<dbReference type="PANTHER" id="PTHR43476:SF3">
    <property type="entry name" value="FAD-BINDING MONOOXYGENASE"/>
    <property type="match status" value="1"/>
</dbReference>
<comment type="caution">
    <text evidence="3">The sequence shown here is derived from an EMBL/GenBank/DDBJ whole genome shotgun (WGS) entry which is preliminary data.</text>
</comment>